<evidence type="ECO:0000259" key="6">
    <source>
        <dbReference type="PROSITE" id="PS50026"/>
    </source>
</evidence>
<keyword evidence="4 5" id="KW-1015">Disulfide bond</keyword>
<dbReference type="SUPFAM" id="SSF57196">
    <property type="entry name" value="EGF/Laminin"/>
    <property type="match status" value="1"/>
</dbReference>
<dbReference type="PROSITE" id="PS00010">
    <property type="entry name" value="ASX_HYDROXYL"/>
    <property type="match status" value="1"/>
</dbReference>
<dbReference type="PROSITE" id="PS01187">
    <property type="entry name" value="EGF_CA"/>
    <property type="match status" value="1"/>
</dbReference>
<dbReference type="CDD" id="cd00054">
    <property type="entry name" value="EGF_CA"/>
    <property type="match status" value="1"/>
</dbReference>
<reference evidence="7" key="1">
    <citation type="submission" date="2022-11" db="EMBL/GenBank/DDBJ databases">
        <title>Centuries of genome instability and evolution in soft-shell clam transmissible cancer (bioRxiv).</title>
        <authorList>
            <person name="Hart S.F.M."/>
            <person name="Yonemitsu M.A."/>
            <person name="Giersch R.M."/>
            <person name="Beal B.F."/>
            <person name="Arriagada G."/>
            <person name="Davis B.W."/>
            <person name="Ostrander E.A."/>
            <person name="Goff S.P."/>
            <person name="Metzger M.J."/>
        </authorList>
    </citation>
    <scope>NUCLEOTIDE SEQUENCE</scope>
    <source>
        <strain evidence="7">MELC-2E11</strain>
        <tissue evidence="7">Siphon/mantle</tissue>
    </source>
</reference>
<dbReference type="Gene3D" id="2.10.25.10">
    <property type="entry name" value="Laminin"/>
    <property type="match status" value="1"/>
</dbReference>
<dbReference type="SMART" id="SM00179">
    <property type="entry name" value="EGF_CA"/>
    <property type="match status" value="1"/>
</dbReference>
<dbReference type="PANTHER" id="PTHR12916:SF4">
    <property type="entry name" value="UNINFLATABLE, ISOFORM C"/>
    <property type="match status" value="1"/>
</dbReference>
<gene>
    <name evidence="7" type="ORF">MAR_014102</name>
</gene>
<feature type="disulfide bond" evidence="5">
    <location>
        <begin position="38"/>
        <end position="47"/>
    </location>
</feature>
<keyword evidence="2" id="KW-0732">Signal</keyword>
<evidence type="ECO:0000313" key="8">
    <source>
        <dbReference type="Proteomes" id="UP001164746"/>
    </source>
</evidence>
<keyword evidence="8" id="KW-1185">Reference proteome</keyword>
<dbReference type="InterPro" id="IPR001881">
    <property type="entry name" value="EGF-like_Ca-bd_dom"/>
</dbReference>
<keyword evidence="3" id="KW-0677">Repeat</keyword>
<comment type="caution">
    <text evidence="5">Lacks conserved residue(s) required for the propagation of feature annotation.</text>
</comment>
<dbReference type="EMBL" id="CP111026">
    <property type="protein sequence ID" value="WAR28398.1"/>
    <property type="molecule type" value="Genomic_DNA"/>
</dbReference>
<dbReference type="Proteomes" id="UP001164746">
    <property type="component" value="Chromosome 15"/>
</dbReference>
<evidence type="ECO:0000313" key="7">
    <source>
        <dbReference type="EMBL" id="WAR28398.1"/>
    </source>
</evidence>
<name>A0ABY7G1Q6_MYAAR</name>
<dbReference type="InterPro" id="IPR000152">
    <property type="entry name" value="EGF-type_Asp/Asn_hydroxyl_site"/>
</dbReference>
<dbReference type="SMART" id="SM00181">
    <property type="entry name" value="EGF"/>
    <property type="match status" value="1"/>
</dbReference>
<dbReference type="PANTHER" id="PTHR12916">
    <property type="entry name" value="CYTOCHROME C OXIDASE POLYPEPTIDE VIC-2"/>
    <property type="match status" value="1"/>
</dbReference>
<dbReference type="PROSITE" id="PS50026">
    <property type="entry name" value="EGF_3"/>
    <property type="match status" value="1"/>
</dbReference>
<organism evidence="7 8">
    <name type="scientific">Mya arenaria</name>
    <name type="common">Soft-shell clam</name>
    <dbReference type="NCBI Taxonomy" id="6604"/>
    <lineage>
        <taxon>Eukaryota</taxon>
        <taxon>Metazoa</taxon>
        <taxon>Spiralia</taxon>
        <taxon>Lophotrochozoa</taxon>
        <taxon>Mollusca</taxon>
        <taxon>Bivalvia</taxon>
        <taxon>Autobranchia</taxon>
        <taxon>Heteroconchia</taxon>
        <taxon>Euheterodonta</taxon>
        <taxon>Imparidentia</taxon>
        <taxon>Neoheterodontei</taxon>
        <taxon>Myida</taxon>
        <taxon>Myoidea</taxon>
        <taxon>Myidae</taxon>
        <taxon>Mya</taxon>
    </lineage>
</organism>
<proteinExistence type="predicted"/>
<dbReference type="InterPro" id="IPR018097">
    <property type="entry name" value="EGF_Ca-bd_CS"/>
</dbReference>
<evidence type="ECO:0000256" key="1">
    <source>
        <dbReference type="ARBA" id="ARBA00022536"/>
    </source>
</evidence>
<dbReference type="InterPro" id="IPR000742">
    <property type="entry name" value="EGF"/>
</dbReference>
<evidence type="ECO:0000256" key="4">
    <source>
        <dbReference type="ARBA" id="ARBA00023157"/>
    </source>
</evidence>
<sequence length="613" mass="68232">MNACHIHLWLTDKDDCQGIVCENGGFCIDNIGGYTCSCAKGYTGMHCELGSTGPSVFSKYGLVRQFLPRGCSTIVLAKCDEGTDIKILLSSTSRWYSLKTDPGIIYTHGIVFVETNAIALPVSISGLEVVKGTDDFELITRSLTHDINDGVPYGEVRLLYCWTFGTTPRDLRDFLVSNSFLSSFFHNIENSLPDWLQFSPNGNEILGVNDLQTELSRGDDIQRTECKGAPLYSERLYTVLKFGNSFALSIYGQKVTLPAAVFNNTFCIIVDVCQDYGGSVFLILPENSRNILDKFKMFKKLIDDSGVYIRPIGVGLSLQKHINVHAKTTHLQQWNGDEIIQYPVFQEANVWIGGDVQMETNIFRVSGMANAFLSIPSPINILKSLFLEEWGFVVRLQAVGALEYTFKTPFGDQTIRGSGVVKLTLLLGLEFTPAQMVLCLNAITSCRSNPRNFCGINANPAGRFMSVLFNAEAFLDAPLLRFIKPGVNVKAYAFLASDPKTPAHNQTLIDVAKEVLDLKHISERFVNLTKDVLARYQTVLSNHSTILLNTIITTGHKILAILEDVIQDIGNTNIPNLQHIIQRITGIWKEGWKQLQNDTDAFLDSRKYTNCQT</sequence>
<protein>
    <recommendedName>
        <fullName evidence="6">EGF-like domain-containing protein</fullName>
    </recommendedName>
</protein>
<keyword evidence="1 5" id="KW-0245">EGF-like domain</keyword>
<evidence type="ECO:0000256" key="3">
    <source>
        <dbReference type="ARBA" id="ARBA00022737"/>
    </source>
</evidence>
<dbReference type="PROSITE" id="PS01186">
    <property type="entry name" value="EGF_2"/>
    <property type="match status" value="1"/>
</dbReference>
<evidence type="ECO:0000256" key="2">
    <source>
        <dbReference type="ARBA" id="ARBA00022729"/>
    </source>
</evidence>
<dbReference type="PROSITE" id="PS00022">
    <property type="entry name" value="EGF_1"/>
    <property type="match status" value="1"/>
</dbReference>
<feature type="domain" description="EGF-like" evidence="6">
    <location>
        <begin position="12"/>
        <end position="48"/>
    </location>
</feature>
<accession>A0ABY7G1Q6</accession>
<evidence type="ECO:0000256" key="5">
    <source>
        <dbReference type="PROSITE-ProRule" id="PRU00076"/>
    </source>
</evidence>
<dbReference type="Pfam" id="PF00008">
    <property type="entry name" value="EGF"/>
    <property type="match status" value="1"/>
</dbReference>